<dbReference type="PANTHER" id="PTHR30592:SF1">
    <property type="entry name" value="SULFUR CARRIER PROTEIN FDHD"/>
    <property type="match status" value="1"/>
</dbReference>
<evidence type="ECO:0000313" key="6">
    <source>
        <dbReference type="Proteomes" id="UP000580830"/>
    </source>
</evidence>
<keyword evidence="2 3" id="KW-0501">Molybdenum cofactor biosynthesis</keyword>
<dbReference type="InterPro" id="IPR003786">
    <property type="entry name" value="FdhD"/>
</dbReference>
<comment type="caution">
    <text evidence="5">The sequence shown here is derived from an EMBL/GenBank/DDBJ whole genome shotgun (WGS) entry which is preliminary data.</text>
</comment>
<dbReference type="GO" id="GO:0097163">
    <property type="term" value="F:sulfur carrier activity"/>
    <property type="evidence" value="ECO:0007669"/>
    <property type="project" value="UniProtKB-UniRule"/>
</dbReference>
<evidence type="ECO:0000256" key="1">
    <source>
        <dbReference type="ARBA" id="ARBA00022490"/>
    </source>
</evidence>
<organism evidence="5 6">
    <name type="scientific">Paracoccus solventivorans</name>
    <dbReference type="NCBI Taxonomy" id="53463"/>
    <lineage>
        <taxon>Bacteria</taxon>
        <taxon>Pseudomonadati</taxon>
        <taxon>Pseudomonadota</taxon>
        <taxon>Alphaproteobacteria</taxon>
        <taxon>Rhodobacterales</taxon>
        <taxon>Paracoccaceae</taxon>
        <taxon>Paracoccus</taxon>
    </lineage>
</organism>
<comment type="subcellular location">
    <subcellularLocation>
        <location evidence="3">Cytoplasm</location>
    </subcellularLocation>
</comment>
<evidence type="ECO:0000313" key="5">
    <source>
        <dbReference type="EMBL" id="HHW35427.1"/>
    </source>
</evidence>
<dbReference type="Pfam" id="PF02634">
    <property type="entry name" value="FdhD-NarQ"/>
    <property type="match status" value="1"/>
</dbReference>
<keyword evidence="5" id="KW-0808">Transferase</keyword>
<feature type="active site" description="Cysteine persulfide intermediate" evidence="3">
    <location>
        <position position="187"/>
    </location>
</feature>
<dbReference type="Gene3D" id="3.40.140.10">
    <property type="entry name" value="Cytidine Deaminase, domain 2"/>
    <property type="match status" value="1"/>
</dbReference>
<protein>
    <recommendedName>
        <fullName evidence="3">Sulfur carrier protein FdhD</fullName>
    </recommendedName>
</protein>
<dbReference type="GO" id="GO:0016783">
    <property type="term" value="F:sulfurtransferase activity"/>
    <property type="evidence" value="ECO:0007669"/>
    <property type="project" value="InterPro"/>
</dbReference>
<dbReference type="GO" id="GO:0006777">
    <property type="term" value="P:Mo-molybdopterin cofactor biosynthetic process"/>
    <property type="evidence" value="ECO:0007669"/>
    <property type="project" value="UniProtKB-UniRule"/>
</dbReference>
<dbReference type="SUPFAM" id="SSF53927">
    <property type="entry name" value="Cytidine deaminase-like"/>
    <property type="match status" value="1"/>
</dbReference>
<dbReference type="Gene3D" id="3.10.20.10">
    <property type="match status" value="1"/>
</dbReference>
<dbReference type="Proteomes" id="UP000580830">
    <property type="component" value="Unassembled WGS sequence"/>
</dbReference>
<reference evidence="5 6" key="1">
    <citation type="journal article" date="2020" name="Biotechnol. Biofuels">
        <title>New insights from the biogas microbiome by comprehensive genome-resolved metagenomics of nearly 1600 species originating from multiple anaerobic digesters.</title>
        <authorList>
            <person name="Campanaro S."/>
            <person name="Treu L."/>
            <person name="Rodriguez-R L.M."/>
            <person name="Kovalovszki A."/>
            <person name="Ziels R.M."/>
            <person name="Maus I."/>
            <person name="Zhu X."/>
            <person name="Kougias P.G."/>
            <person name="Basile A."/>
            <person name="Luo G."/>
            <person name="Schluter A."/>
            <person name="Konstantinidis K.T."/>
            <person name="Angelidaki I."/>
        </authorList>
    </citation>
    <scope>NUCLEOTIDE SEQUENCE [LARGE SCALE GENOMIC DNA]</scope>
    <source>
        <strain evidence="5">AS04akNAM_125</strain>
    </source>
</reference>
<dbReference type="NCBIfam" id="TIGR00129">
    <property type="entry name" value="fdhD_narQ"/>
    <property type="match status" value="1"/>
</dbReference>
<dbReference type="HAMAP" id="MF_00187">
    <property type="entry name" value="FdhD"/>
    <property type="match status" value="1"/>
</dbReference>
<feature type="compositionally biased region" description="Low complexity" evidence="4">
    <location>
        <begin position="8"/>
        <end position="18"/>
    </location>
</feature>
<proteinExistence type="inferred from homology"/>
<dbReference type="EMBL" id="DULP01000240">
    <property type="protein sequence ID" value="HHW35427.1"/>
    <property type="molecule type" value="Genomic_DNA"/>
</dbReference>
<sequence length="342" mass="34088">MTGGARAGGAAAARAAAAEQDDPSPCGGGRASDAFPPGEATPSPDGRAGATEGAGPGGVVSRAAGPAVRAGPAVSASPLRRWSGAGWDLSDAPAPPEEAAVAIVVDGTSQAVLMATPHDLDDLALGFALTEGLIAAVGDVTDAQVVAVAPPAALPGLPALETRLWLRPGLAAGLAERRRSMVGPVGCGLCGVDSIAAALPPVLPVAATYTVAPDDIALAMQALAKGQRRWRDTPAIHAAGFWSPEVALVREDVGRHNALDKLVGALAARGIDPGGGIIAMTSRLSVDLVQKTARIGAGLLAGASTPTRLAIDWAEAAGLTLIGRARAGSFDLYTHPQRIRSA</sequence>
<evidence type="ECO:0000256" key="4">
    <source>
        <dbReference type="SAM" id="MobiDB-lite"/>
    </source>
</evidence>
<dbReference type="PANTHER" id="PTHR30592">
    <property type="entry name" value="FORMATE DEHYDROGENASE"/>
    <property type="match status" value="1"/>
</dbReference>
<dbReference type="AlphaFoldDB" id="A0A832PR63"/>
<dbReference type="InterPro" id="IPR016193">
    <property type="entry name" value="Cytidine_deaminase-like"/>
</dbReference>
<evidence type="ECO:0000256" key="2">
    <source>
        <dbReference type="ARBA" id="ARBA00023150"/>
    </source>
</evidence>
<keyword evidence="1 3" id="KW-0963">Cytoplasm</keyword>
<feature type="region of interest" description="Disordered" evidence="4">
    <location>
        <begin position="1"/>
        <end position="64"/>
    </location>
</feature>
<gene>
    <name evidence="3 5" type="primary">fdhD</name>
    <name evidence="5" type="ORF">GXX24_15015</name>
</gene>
<comment type="function">
    <text evidence="3">Required for formate dehydrogenase (FDH) activity. Acts as a sulfur carrier protein that transfers sulfur from IscS to the molybdenum cofactor prior to its insertion into FDH.</text>
</comment>
<name>A0A832PR63_9RHOB</name>
<evidence type="ECO:0000256" key="3">
    <source>
        <dbReference type="HAMAP-Rule" id="MF_00187"/>
    </source>
</evidence>
<dbReference type="GO" id="GO:0005737">
    <property type="term" value="C:cytoplasm"/>
    <property type="evidence" value="ECO:0007669"/>
    <property type="project" value="UniProtKB-SubCell"/>
</dbReference>
<comment type="similarity">
    <text evidence="3">Belongs to the FdhD family.</text>
</comment>
<comment type="caution">
    <text evidence="3">Lacks conserved residue(s) required for the propagation of feature annotation.</text>
</comment>
<accession>A0A832PR63</accession>